<dbReference type="EMBL" id="PRDK01000004">
    <property type="protein sequence ID" value="MBE8713293.1"/>
    <property type="molecule type" value="Genomic_DNA"/>
</dbReference>
<name>A0A928YRG0_9SPHI</name>
<keyword evidence="2" id="KW-1185">Reference proteome</keyword>
<evidence type="ECO:0000313" key="2">
    <source>
        <dbReference type="Proteomes" id="UP000616201"/>
    </source>
</evidence>
<organism evidence="1 2">
    <name type="scientific">Sphingobacterium hungaricum</name>
    <dbReference type="NCBI Taxonomy" id="2082723"/>
    <lineage>
        <taxon>Bacteria</taxon>
        <taxon>Pseudomonadati</taxon>
        <taxon>Bacteroidota</taxon>
        <taxon>Sphingobacteriia</taxon>
        <taxon>Sphingobacteriales</taxon>
        <taxon>Sphingobacteriaceae</taxon>
        <taxon>Sphingobacterium</taxon>
    </lineage>
</organism>
<reference evidence="1" key="1">
    <citation type="submission" date="2018-02" db="EMBL/GenBank/DDBJ databases">
        <authorList>
            <person name="Vasarhelyi B.M."/>
            <person name="Deshmukh S."/>
            <person name="Balint B."/>
            <person name="Kukolya J."/>
        </authorList>
    </citation>
    <scope>NUCLEOTIDE SEQUENCE</scope>
    <source>
        <strain evidence="1">KB22</strain>
    </source>
</reference>
<protein>
    <submittedName>
        <fullName evidence="1">Uncharacterized protein</fullName>
    </submittedName>
</protein>
<evidence type="ECO:0000313" key="1">
    <source>
        <dbReference type="EMBL" id="MBE8713293.1"/>
    </source>
</evidence>
<dbReference type="RefSeq" id="WP_418895777.1">
    <property type="nucleotide sequence ID" value="NZ_MU158698.1"/>
</dbReference>
<dbReference type="Proteomes" id="UP000616201">
    <property type="component" value="Unassembled WGS sequence"/>
</dbReference>
<proteinExistence type="predicted"/>
<accession>A0A928YRG0</accession>
<gene>
    <name evidence="1" type="ORF">C4F49_06345</name>
</gene>
<dbReference type="AlphaFoldDB" id="A0A928YRG0"/>
<sequence length="82" mass="9294">MSVKDAEKHIVNAYSKLFESLSFVSKKKLIEILSNYLNQEKDKETVDFYSSFGAFGSSKSAEEIVDEIKSSGKFNSKEIIME</sequence>
<comment type="caution">
    <text evidence="1">The sequence shown here is derived from an EMBL/GenBank/DDBJ whole genome shotgun (WGS) entry which is preliminary data.</text>
</comment>